<dbReference type="GO" id="GO:0061504">
    <property type="term" value="P:cyclic threonylcarbamoyladenosine biosynthetic process"/>
    <property type="evidence" value="ECO:0007669"/>
    <property type="project" value="TreeGrafter"/>
</dbReference>
<dbReference type="Proteomes" id="UP000257323">
    <property type="component" value="Unassembled WGS sequence"/>
</dbReference>
<dbReference type="EMBL" id="QUAH01000010">
    <property type="protein sequence ID" value="RFT15307.1"/>
    <property type="molecule type" value="Genomic_DNA"/>
</dbReference>
<dbReference type="GO" id="GO:0016779">
    <property type="term" value="F:nucleotidyltransferase activity"/>
    <property type="evidence" value="ECO:0007669"/>
    <property type="project" value="UniProtKB-KW"/>
</dbReference>
<accession>A0A3E2BKY8</accession>
<dbReference type="Gene3D" id="3.40.50.720">
    <property type="entry name" value="NAD(P)-binding Rossmann-like Domain"/>
    <property type="match status" value="1"/>
</dbReference>
<feature type="domain" description="THIF-type NAD/FAD binding fold" evidence="1">
    <location>
        <begin position="16"/>
        <end position="205"/>
    </location>
</feature>
<proteinExistence type="predicted"/>
<dbReference type="GO" id="GO:0008641">
    <property type="term" value="F:ubiquitin-like modifier activating enzyme activity"/>
    <property type="evidence" value="ECO:0007669"/>
    <property type="project" value="InterPro"/>
</dbReference>
<dbReference type="PANTHER" id="PTHR43267:SF3">
    <property type="entry name" value="THIF PROTEIN"/>
    <property type="match status" value="1"/>
</dbReference>
<sequence length="211" mass="23964">MEKLKQDFFSRHDPELLPVLRRAVVGIAGAGGLGSNVAVALARAGVGKLIIADMDRVYPSNLNRQQYFIDQVGRPKVEALWENLQRMNPFSQYEVHHTRLTPENIKRIFEEAEVMVEAFDLASEKSMLINTWLSLFPDRPIVAASGLSGFGKNHKIRTRKMGQLYLCGDEESEPTETVSPMAPRVGIVANMQANLVIELLWKKHRRRRKNR</sequence>
<organism evidence="2 3">
    <name type="scientific">Candidatus Saccharicenans subterraneus</name>
    <dbReference type="NCBI Taxonomy" id="2508984"/>
    <lineage>
        <taxon>Bacteria</taxon>
        <taxon>Candidatus Aminicenantota</taxon>
        <taxon>Candidatus Aminicenantia</taxon>
        <taxon>Candidatus Aminicenantales</taxon>
        <taxon>Candidatus Saccharicenantaceae</taxon>
        <taxon>Candidatus Saccharicenans</taxon>
    </lineage>
</organism>
<dbReference type="NCBIfam" id="NF006395">
    <property type="entry name" value="PRK08644.1"/>
    <property type="match status" value="1"/>
</dbReference>
<dbReference type="InterPro" id="IPR045886">
    <property type="entry name" value="ThiF/MoeB/HesA"/>
</dbReference>
<dbReference type="Pfam" id="PF00899">
    <property type="entry name" value="ThiF"/>
    <property type="match status" value="1"/>
</dbReference>
<keyword evidence="2" id="KW-0808">Transferase</keyword>
<protein>
    <submittedName>
        <fullName evidence="2">Sulfur carrier protein adenylyltransferase ThiF</fullName>
    </submittedName>
</protein>
<dbReference type="InterPro" id="IPR000594">
    <property type="entry name" value="ThiF_NAD_FAD-bd"/>
</dbReference>
<dbReference type="PANTHER" id="PTHR43267">
    <property type="entry name" value="TRNA THREONYLCARBAMOYLADENOSINE DEHYDRATASE"/>
    <property type="match status" value="1"/>
</dbReference>
<dbReference type="AlphaFoldDB" id="A0A3E2BKY8"/>
<name>A0A3E2BKY8_9BACT</name>
<dbReference type="InterPro" id="IPR035985">
    <property type="entry name" value="Ubiquitin-activating_enz"/>
</dbReference>
<evidence type="ECO:0000313" key="3">
    <source>
        <dbReference type="Proteomes" id="UP000257323"/>
    </source>
</evidence>
<dbReference type="InterPro" id="IPR012729">
    <property type="entry name" value="ThiF_fam2"/>
</dbReference>
<evidence type="ECO:0000313" key="2">
    <source>
        <dbReference type="EMBL" id="RFT15307.1"/>
    </source>
</evidence>
<keyword evidence="2" id="KW-0548">Nucleotidyltransferase</keyword>
<evidence type="ECO:0000259" key="1">
    <source>
        <dbReference type="Pfam" id="PF00899"/>
    </source>
</evidence>
<comment type="caution">
    <text evidence="2">The sequence shown here is derived from an EMBL/GenBank/DDBJ whole genome shotgun (WGS) entry which is preliminary data.</text>
</comment>
<dbReference type="SUPFAM" id="SSF69572">
    <property type="entry name" value="Activating enzymes of the ubiquitin-like proteins"/>
    <property type="match status" value="1"/>
</dbReference>
<dbReference type="GO" id="GO:0061503">
    <property type="term" value="F:tRNA threonylcarbamoyladenosine dehydratase"/>
    <property type="evidence" value="ECO:0007669"/>
    <property type="project" value="TreeGrafter"/>
</dbReference>
<dbReference type="NCBIfam" id="TIGR02354">
    <property type="entry name" value="thiF_fam2"/>
    <property type="match status" value="1"/>
</dbReference>
<reference evidence="2 3" key="1">
    <citation type="submission" date="2018-08" db="EMBL/GenBank/DDBJ databases">
        <title>Genome analysis of the thermophilic bacterium of the candidate phylum Aminicenantes from deep subsurface aquifer revealed its physiology and ecological role.</title>
        <authorList>
            <person name="Kadnikov V.V."/>
            <person name="Mardanov A.V."/>
            <person name="Beletsky A.V."/>
            <person name="Karnachuk O.V."/>
            <person name="Ravin N.V."/>
        </authorList>
    </citation>
    <scope>NUCLEOTIDE SEQUENCE [LARGE SCALE GENOMIC DNA]</scope>
    <source>
        <strain evidence="2">BY38</strain>
    </source>
</reference>
<gene>
    <name evidence="2" type="ORF">OP8BY_0416</name>
</gene>